<keyword evidence="4" id="KW-1185">Reference proteome</keyword>
<dbReference type="CDD" id="cd16015">
    <property type="entry name" value="LTA_synthase"/>
    <property type="match status" value="1"/>
</dbReference>
<feature type="transmembrane region" description="Helical" evidence="1">
    <location>
        <begin position="302"/>
        <end position="322"/>
    </location>
</feature>
<feature type="transmembrane region" description="Helical" evidence="1">
    <location>
        <begin position="245"/>
        <end position="263"/>
    </location>
</feature>
<feature type="transmembrane region" description="Helical" evidence="1">
    <location>
        <begin position="149"/>
        <end position="168"/>
    </location>
</feature>
<accession>A0ABR5PYH9</accession>
<dbReference type="SUPFAM" id="SSF53649">
    <property type="entry name" value="Alkaline phosphatase-like"/>
    <property type="match status" value="1"/>
</dbReference>
<reference evidence="3 4" key="1">
    <citation type="journal article" date="2015" name="Genome Announc.">
        <title>Expanding the biotechnology potential of lactobacilli through comparative genomics of 213 strains and associated genera.</title>
        <authorList>
            <person name="Sun Z."/>
            <person name="Harris H.M."/>
            <person name="McCann A."/>
            <person name="Guo C."/>
            <person name="Argimon S."/>
            <person name="Zhang W."/>
            <person name="Yang X."/>
            <person name="Jeffery I.B."/>
            <person name="Cooney J.C."/>
            <person name="Kagawa T.F."/>
            <person name="Liu W."/>
            <person name="Song Y."/>
            <person name="Salvetti E."/>
            <person name="Wrobel A."/>
            <person name="Rasinkangas P."/>
            <person name="Parkhill J."/>
            <person name="Rea M.C."/>
            <person name="O'Sullivan O."/>
            <person name="Ritari J."/>
            <person name="Douillard F.P."/>
            <person name="Paul Ross R."/>
            <person name="Yang R."/>
            <person name="Briner A.E."/>
            <person name="Felis G.E."/>
            <person name="de Vos W.M."/>
            <person name="Barrangou R."/>
            <person name="Klaenhammer T.R."/>
            <person name="Caufield P.W."/>
            <person name="Cui Y."/>
            <person name="Zhang H."/>
            <person name="O'Toole P.W."/>
        </authorList>
    </citation>
    <scope>NUCLEOTIDE SEQUENCE [LARGE SCALE GENOMIC DNA]</scope>
    <source>
        <strain evidence="3 4">DSM 23908</strain>
    </source>
</reference>
<evidence type="ECO:0000313" key="4">
    <source>
        <dbReference type="Proteomes" id="UP000051521"/>
    </source>
</evidence>
<keyword evidence="1" id="KW-0812">Transmembrane</keyword>
<feature type="transmembrane region" description="Helical" evidence="1">
    <location>
        <begin position="484"/>
        <end position="506"/>
    </location>
</feature>
<feature type="transmembrane region" description="Helical" evidence="1">
    <location>
        <begin position="200"/>
        <end position="225"/>
    </location>
</feature>
<feature type="transmembrane region" description="Helical" evidence="1">
    <location>
        <begin position="80"/>
        <end position="99"/>
    </location>
</feature>
<evidence type="ECO:0000256" key="1">
    <source>
        <dbReference type="SAM" id="Phobius"/>
    </source>
</evidence>
<proteinExistence type="predicted"/>
<feature type="transmembrane region" description="Helical" evidence="1">
    <location>
        <begin position="398"/>
        <end position="419"/>
    </location>
</feature>
<feature type="transmembrane region" description="Helical" evidence="1">
    <location>
        <begin position="111"/>
        <end position="137"/>
    </location>
</feature>
<evidence type="ECO:0000259" key="2">
    <source>
        <dbReference type="Pfam" id="PF00884"/>
    </source>
</evidence>
<comment type="caution">
    <text evidence="3">The sequence shown here is derived from an EMBL/GenBank/DDBJ whole genome shotgun (WGS) entry which is preliminary data.</text>
</comment>
<dbReference type="Proteomes" id="UP000051521">
    <property type="component" value="Unassembled WGS sequence"/>
</dbReference>
<feature type="transmembrane region" description="Helical" evidence="1">
    <location>
        <begin position="431"/>
        <end position="450"/>
    </location>
</feature>
<name>A0ABR5PYH9_9LACO</name>
<organism evidence="3 4">
    <name type="scientific">Lactobacillus gigeriorum DSM 23908 = CRBIP 24.85</name>
    <dbReference type="NCBI Taxonomy" id="1423751"/>
    <lineage>
        <taxon>Bacteria</taxon>
        <taxon>Bacillati</taxon>
        <taxon>Bacillota</taxon>
        <taxon>Bacilli</taxon>
        <taxon>Lactobacillales</taxon>
        <taxon>Lactobacillaceae</taxon>
        <taxon>Lactobacillus</taxon>
    </lineage>
</organism>
<dbReference type="Pfam" id="PF00884">
    <property type="entry name" value="Sulfatase"/>
    <property type="match status" value="1"/>
</dbReference>
<dbReference type="Gene3D" id="3.40.720.10">
    <property type="entry name" value="Alkaline Phosphatase, subunit A"/>
    <property type="match status" value="1"/>
</dbReference>
<gene>
    <name evidence="3" type="ORF">FC38_GL001096</name>
</gene>
<feature type="transmembrane region" description="Helical" evidence="1">
    <location>
        <begin position="12"/>
        <end position="31"/>
    </location>
</feature>
<sequence>MNERKKKSLTSWQIICLLIATFFMLVQVFSFGSSLGRFPLGSVLRFVPATAESATMILIMMVFGAVYSKQKVSIAEPFRFWLLAIVTLILYYVVFFFRLPGHFNMWRLWGVFFPLLTSTSVTLAGLVFSMLAQPYIYDLQHKISFKQNLLLLSLLTIVGFATSAGTMLFNYSIFGVYLILYFAWGMFLANINISSKVFKGAFLTGIFSFLVVLIGVPGFNGVYWYQLLSGRSLSLWNRGFLSNQTSPFMALMVISAFIIFRKVILSFSAKEMRYFIPVIIIMEAPISKSFMGSFRFTNSAGLNKFLIVMIMMLVCVLLGGVYRKYLFKWKPVRNTIQALNASKNLAEVVELTWEKSVAWCLENRVKLLTWAWFYILSFGSFLIESDNLRIQISTATDINAVIFLLGTKFFAIVLTTIFLDAMFSIFYFITTRYWTSTVLVTVIAIGWAIANKVKLNLRGEPIYPSELSEAANIKTLIPMVGQKLLIIVLVALLVIIALAVFLEIKFPVKKKGSWKRRGIWALVSLLLFLTPLRFNHDGGVIYHINRGFDNKQSFRNPERDIQVNGPVLNFFNYIDLQIMNEPKGYSKKSMQELASRYAKIAAQINKTRKNNLKDQTIVFNLSESFVDPHTFPTIKLDRSVPNPVKYIESLKNKATYGTMLSAGYGGGTANMEWESLTGLNMGLFRSTLTPYVQVVPRYKYYPTIGMNFDYKSAVHPFIGTYYSRIEDYKRFKFNKFVYDGSKYKIIDQKKLGKSTYNSDFTAYTNGLRQINERQGGQFINLITIQNHMPYNDWYPKNEYMGKFTGELFTNGAVKQQMATYIKGVQYTDKAVKQFITEINKIKKPITIVFYGDHYPSILSQSYTAKYPVEMHSTRYFIYSNKYAREHGSKAKLTSRTNFVNTSDFIAMMLEQTNSKVTPYQALLTKVHKELPALTINFEGDKGFELINQKGHQVDPKTLTKKQQDLLEDYEMVQYDMTTGDAYGLATAGFYK</sequence>
<feature type="transmembrane region" description="Helical" evidence="1">
    <location>
        <begin position="174"/>
        <end position="193"/>
    </location>
</feature>
<feature type="transmembrane region" description="Helical" evidence="1">
    <location>
        <begin position="43"/>
        <end position="68"/>
    </location>
</feature>
<protein>
    <submittedName>
        <fullName evidence="3">Glucan mod protein</fullName>
    </submittedName>
</protein>
<keyword evidence="1" id="KW-0472">Membrane</keyword>
<dbReference type="RefSeq" id="WP_040473322.1">
    <property type="nucleotide sequence ID" value="NZ_AYZO01000003.1"/>
</dbReference>
<keyword evidence="1" id="KW-1133">Transmembrane helix</keyword>
<dbReference type="EMBL" id="AYZO01000003">
    <property type="protein sequence ID" value="KRN14434.1"/>
    <property type="molecule type" value="Genomic_DNA"/>
</dbReference>
<dbReference type="InterPro" id="IPR017850">
    <property type="entry name" value="Alkaline_phosphatase_core_sf"/>
</dbReference>
<feature type="transmembrane region" description="Helical" evidence="1">
    <location>
        <begin position="365"/>
        <end position="383"/>
    </location>
</feature>
<dbReference type="InterPro" id="IPR000917">
    <property type="entry name" value="Sulfatase_N"/>
</dbReference>
<feature type="domain" description="Sulfatase N-terminal" evidence="2">
    <location>
        <begin position="615"/>
        <end position="912"/>
    </location>
</feature>
<evidence type="ECO:0000313" key="3">
    <source>
        <dbReference type="EMBL" id="KRN14434.1"/>
    </source>
</evidence>